<protein>
    <submittedName>
        <fullName evidence="2">CLUMA_CG011509, isoform A</fullName>
    </submittedName>
</protein>
<keyword evidence="3" id="KW-1185">Reference proteome</keyword>
<accession>A0A1J1ICY1</accession>
<proteinExistence type="predicted"/>
<organism evidence="2 3">
    <name type="scientific">Clunio marinus</name>
    <dbReference type="NCBI Taxonomy" id="568069"/>
    <lineage>
        <taxon>Eukaryota</taxon>
        <taxon>Metazoa</taxon>
        <taxon>Ecdysozoa</taxon>
        <taxon>Arthropoda</taxon>
        <taxon>Hexapoda</taxon>
        <taxon>Insecta</taxon>
        <taxon>Pterygota</taxon>
        <taxon>Neoptera</taxon>
        <taxon>Endopterygota</taxon>
        <taxon>Diptera</taxon>
        <taxon>Nematocera</taxon>
        <taxon>Chironomoidea</taxon>
        <taxon>Chironomidae</taxon>
        <taxon>Clunio</taxon>
    </lineage>
</organism>
<feature type="region of interest" description="Disordered" evidence="1">
    <location>
        <begin position="1"/>
        <end position="59"/>
    </location>
</feature>
<evidence type="ECO:0000313" key="3">
    <source>
        <dbReference type="Proteomes" id="UP000183832"/>
    </source>
</evidence>
<evidence type="ECO:0000313" key="2">
    <source>
        <dbReference type="EMBL" id="CRK98141.1"/>
    </source>
</evidence>
<dbReference type="AlphaFoldDB" id="A0A1J1ICY1"/>
<name>A0A1J1ICY1_9DIPT</name>
<sequence>MDEMLKFADEFDGDKFSNEKEDDENKGMDMDEKLKSDDESDEYSTSAKENAAEEKEAAAPEESLIKYYGQEFLQGLKKSYDKKIEKLGELNLPFWQVTTDNVSMLEHENEEVVKTKDSLTLTKNRTRATNVSKTNIALAPMFQNLLQSNPNQFLTSTSLNGMSFSGTGENSILSQLQQVLGNRKFTMKVQDRPYPREILGGKFPDFPDRPS</sequence>
<feature type="compositionally biased region" description="Basic and acidic residues" evidence="1">
    <location>
        <begin position="1"/>
        <end position="37"/>
    </location>
</feature>
<gene>
    <name evidence="2" type="ORF">CLUMA_CG011509</name>
</gene>
<dbReference type="Proteomes" id="UP000183832">
    <property type="component" value="Unassembled WGS sequence"/>
</dbReference>
<evidence type="ECO:0000256" key="1">
    <source>
        <dbReference type="SAM" id="MobiDB-lite"/>
    </source>
</evidence>
<reference evidence="2 3" key="1">
    <citation type="submission" date="2015-04" db="EMBL/GenBank/DDBJ databases">
        <authorList>
            <person name="Syromyatnikov M.Y."/>
            <person name="Popov V.N."/>
        </authorList>
    </citation>
    <scope>NUCLEOTIDE SEQUENCE [LARGE SCALE GENOMIC DNA]</scope>
</reference>
<dbReference type="EMBL" id="CVRI01000047">
    <property type="protein sequence ID" value="CRK98141.1"/>
    <property type="molecule type" value="Genomic_DNA"/>
</dbReference>